<proteinExistence type="predicted"/>
<gene>
    <name evidence="2" type="ORF">GUJ93_ZPchr0010g8907</name>
</gene>
<keyword evidence="3" id="KW-1185">Reference proteome</keyword>
<dbReference type="AlphaFoldDB" id="A0A8J5W747"/>
<name>A0A8J5W747_ZIZPA</name>
<evidence type="ECO:0000313" key="3">
    <source>
        <dbReference type="Proteomes" id="UP000729402"/>
    </source>
</evidence>
<dbReference type="EMBL" id="JAAALK010000082">
    <property type="protein sequence ID" value="KAG8084004.1"/>
    <property type="molecule type" value="Genomic_DNA"/>
</dbReference>
<evidence type="ECO:0000313" key="2">
    <source>
        <dbReference type="EMBL" id="KAG8084004.1"/>
    </source>
</evidence>
<reference evidence="2" key="2">
    <citation type="submission" date="2021-02" db="EMBL/GenBank/DDBJ databases">
        <authorList>
            <person name="Kimball J.A."/>
            <person name="Haas M.W."/>
            <person name="Macchietto M."/>
            <person name="Kono T."/>
            <person name="Duquette J."/>
            <person name="Shao M."/>
        </authorList>
    </citation>
    <scope>NUCLEOTIDE SEQUENCE</scope>
    <source>
        <tissue evidence="2">Fresh leaf tissue</tissue>
    </source>
</reference>
<feature type="compositionally biased region" description="Basic residues" evidence="1">
    <location>
        <begin position="24"/>
        <end position="41"/>
    </location>
</feature>
<sequence length="143" mass="15864">MMEAAAEVEAEAGANDGGGGGRERWRRRQRQRRRQRWRWRRRQMRTTEAVVEAEAEVHVVSCNADPCFIPAASAGDGRSGSMGLDFDDSGDLFSMGRVDSGWLEVSKRRKDNGGATSAGDQDADSDLLAMYNFVTQLSSWPLH</sequence>
<dbReference type="Proteomes" id="UP000729402">
    <property type="component" value="Unassembled WGS sequence"/>
</dbReference>
<organism evidence="2 3">
    <name type="scientific">Zizania palustris</name>
    <name type="common">Northern wild rice</name>
    <dbReference type="NCBI Taxonomy" id="103762"/>
    <lineage>
        <taxon>Eukaryota</taxon>
        <taxon>Viridiplantae</taxon>
        <taxon>Streptophyta</taxon>
        <taxon>Embryophyta</taxon>
        <taxon>Tracheophyta</taxon>
        <taxon>Spermatophyta</taxon>
        <taxon>Magnoliopsida</taxon>
        <taxon>Liliopsida</taxon>
        <taxon>Poales</taxon>
        <taxon>Poaceae</taxon>
        <taxon>BOP clade</taxon>
        <taxon>Oryzoideae</taxon>
        <taxon>Oryzeae</taxon>
        <taxon>Zizaniinae</taxon>
        <taxon>Zizania</taxon>
    </lineage>
</organism>
<accession>A0A8J5W747</accession>
<evidence type="ECO:0000256" key="1">
    <source>
        <dbReference type="SAM" id="MobiDB-lite"/>
    </source>
</evidence>
<dbReference type="OrthoDB" id="258495at2759"/>
<protein>
    <submittedName>
        <fullName evidence="2">Uncharacterized protein</fullName>
    </submittedName>
</protein>
<feature type="compositionally biased region" description="Acidic residues" evidence="1">
    <location>
        <begin position="1"/>
        <end position="10"/>
    </location>
</feature>
<feature type="region of interest" description="Disordered" evidence="1">
    <location>
        <begin position="1"/>
        <end position="41"/>
    </location>
</feature>
<reference evidence="2" key="1">
    <citation type="journal article" date="2021" name="bioRxiv">
        <title>Whole Genome Assembly and Annotation of Northern Wild Rice, Zizania palustris L., Supports a Whole Genome Duplication in the Zizania Genus.</title>
        <authorList>
            <person name="Haas M."/>
            <person name="Kono T."/>
            <person name="Macchietto M."/>
            <person name="Millas R."/>
            <person name="McGilp L."/>
            <person name="Shao M."/>
            <person name="Duquette J."/>
            <person name="Hirsch C.N."/>
            <person name="Kimball J."/>
        </authorList>
    </citation>
    <scope>NUCLEOTIDE SEQUENCE</scope>
    <source>
        <tissue evidence="2">Fresh leaf tissue</tissue>
    </source>
</reference>
<comment type="caution">
    <text evidence="2">The sequence shown here is derived from an EMBL/GenBank/DDBJ whole genome shotgun (WGS) entry which is preliminary data.</text>
</comment>